<comment type="caution">
    <text evidence="2">The sequence shown here is derived from an EMBL/GenBank/DDBJ whole genome shotgun (WGS) entry which is preliminary data.</text>
</comment>
<dbReference type="CDD" id="cd06223">
    <property type="entry name" value="PRTases_typeI"/>
    <property type="match status" value="1"/>
</dbReference>
<dbReference type="AlphaFoldDB" id="A0A0P9DF16"/>
<evidence type="ECO:0000313" key="3">
    <source>
        <dbReference type="Proteomes" id="UP000050509"/>
    </source>
</evidence>
<evidence type="ECO:0000313" key="2">
    <source>
        <dbReference type="EMBL" id="KPV51681.1"/>
    </source>
</evidence>
<dbReference type="Proteomes" id="UP000050509">
    <property type="component" value="Unassembled WGS sequence"/>
</dbReference>
<dbReference type="InterPro" id="IPR000836">
    <property type="entry name" value="PRTase_dom"/>
</dbReference>
<dbReference type="Gene3D" id="3.40.50.2020">
    <property type="match status" value="1"/>
</dbReference>
<dbReference type="PATRIC" id="fig|186479.3.peg.10321"/>
<protein>
    <recommendedName>
        <fullName evidence="4">Phosphoribosyltransferase domain-containing protein</fullName>
    </recommendedName>
</protein>
<dbReference type="EMBL" id="LJCR01000819">
    <property type="protein sequence ID" value="KPV51681.1"/>
    <property type="molecule type" value="Genomic_DNA"/>
</dbReference>
<dbReference type="PANTHER" id="PTHR47505">
    <property type="entry name" value="DNA UTILIZATION PROTEIN YHGH"/>
    <property type="match status" value="1"/>
</dbReference>
<dbReference type="InterPro" id="IPR029057">
    <property type="entry name" value="PRTase-like"/>
</dbReference>
<reference evidence="2 3" key="1">
    <citation type="submission" date="2015-09" db="EMBL/GenBank/DDBJ databases">
        <title>Draft genome sequence of Kouleothrix aurantiaca JCM 19913.</title>
        <authorList>
            <person name="Hemp J."/>
        </authorList>
    </citation>
    <scope>NUCLEOTIDE SEQUENCE [LARGE SCALE GENOMIC DNA]</scope>
    <source>
        <strain evidence="2 3">COM-B</strain>
    </source>
</reference>
<evidence type="ECO:0000256" key="1">
    <source>
        <dbReference type="ARBA" id="ARBA00008007"/>
    </source>
</evidence>
<keyword evidence="3" id="KW-1185">Reference proteome</keyword>
<dbReference type="Pfam" id="PF00300">
    <property type="entry name" value="His_Phos_1"/>
    <property type="match status" value="1"/>
</dbReference>
<proteinExistence type="inferred from homology"/>
<name>A0A0P9DF16_9CHLR</name>
<dbReference type="PANTHER" id="PTHR47505:SF1">
    <property type="entry name" value="DNA UTILIZATION PROTEIN YHGH"/>
    <property type="match status" value="1"/>
</dbReference>
<gene>
    <name evidence="2" type="ORF">SE17_19850</name>
</gene>
<dbReference type="SUPFAM" id="SSF53271">
    <property type="entry name" value="PRTase-like"/>
    <property type="match status" value="1"/>
</dbReference>
<organism evidence="2 3">
    <name type="scientific">Kouleothrix aurantiaca</name>
    <dbReference type="NCBI Taxonomy" id="186479"/>
    <lineage>
        <taxon>Bacteria</taxon>
        <taxon>Bacillati</taxon>
        <taxon>Chloroflexota</taxon>
        <taxon>Chloroflexia</taxon>
        <taxon>Chloroflexales</taxon>
        <taxon>Roseiflexineae</taxon>
        <taxon>Roseiflexaceae</taxon>
        <taxon>Kouleothrix</taxon>
    </lineage>
</organism>
<sequence length="216" mass="23551">MGRQSLLETLLQLIFPDRCAACRTLGTLFCATCQARLEAYQPDGRTLPSSLSQVHVAYVFQSPLREVIHQLKYRKTRRIAQPLGQLLAENIAPRAREFDAVAAIPLHPRRLSERGFNQAEALAAVVAHIHKLPLITGPLTRTRDTAQQAAQANAHMRAANMRDAFAWRGASPPARILLVDDVYTTGATMGACADALRAAGTADVQGLALARTRPKP</sequence>
<dbReference type="InterPro" id="IPR051910">
    <property type="entry name" value="ComF/GntX_DNA_util-trans"/>
</dbReference>
<comment type="similarity">
    <text evidence="1">Belongs to the ComF/GntX family.</text>
</comment>
<evidence type="ECO:0008006" key="4">
    <source>
        <dbReference type="Google" id="ProtNLM"/>
    </source>
</evidence>
<dbReference type="InterPro" id="IPR013078">
    <property type="entry name" value="His_Pase_superF_clade-1"/>
</dbReference>
<accession>A0A0P9DF16</accession>